<dbReference type="PANTHER" id="PTHR43639">
    <property type="entry name" value="OXIDOREDUCTASE, SHORT-CHAIN DEHYDROGENASE/REDUCTASE FAMILY (AFU_ORTHOLOGUE AFUA_5G02870)"/>
    <property type="match status" value="1"/>
</dbReference>
<accession>A0A317XLK2</accession>
<dbReference type="GO" id="GO:0016491">
    <property type="term" value="F:oxidoreductase activity"/>
    <property type="evidence" value="ECO:0007669"/>
    <property type="project" value="UniProtKB-KW"/>
</dbReference>
<name>A0A317XLK2_9BASI</name>
<proteinExistence type="inferred from homology"/>
<evidence type="ECO:0000256" key="2">
    <source>
        <dbReference type="ARBA" id="ARBA00023002"/>
    </source>
</evidence>
<dbReference type="InParanoid" id="A0A317XLK2"/>
<dbReference type="OrthoDB" id="1888931at2759"/>
<dbReference type="Proteomes" id="UP000246740">
    <property type="component" value="Unassembled WGS sequence"/>
</dbReference>
<comment type="similarity">
    <text evidence="1">Belongs to the short-chain dehydrogenases/reductases (SDR) family.</text>
</comment>
<dbReference type="InterPro" id="IPR002347">
    <property type="entry name" value="SDR_fam"/>
</dbReference>
<organism evidence="3 4">
    <name type="scientific">Testicularia cyperi</name>
    <dbReference type="NCBI Taxonomy" id="1882483"/>
    <lineage>
        <taxon>Eukaryota</taxon>
        <taxon>Fungi</taxon>
        <taxon>Dikarya</taxon>
        <taxon>Basidiomycota</taxon>
        <taxon>Ustilaginomycotina</taxon>
        <taxon>Ustilaginomycetes</taxon>
        <taxon>Ustilaginales</taxon>
        <taxon>Anthracoideaceae</taxon>
        <taxon>Testicularia</taxon>
    </lineage>
</organism>
<evidence type="ECO:0000256" key="1">
    <source>
        <dbReference type="ARBA" id="ARBA00006484"/>
    </source>
</evidence>
<dbReference type="InterPro" id="IPR036291">
    <property type="entry name" value="NAD(P)-bd_dom_sf"/>
</dbReference>
<dbReference type="NCBIfam" id="NF005559">
    <property type="entry name" value="PRK07231.1"/>
    <property type="match status" value="1"/>
</dbReference>
<dbReference type="Gene3D" id="3.40.50.720">
    <property type="entry name" value="NAD(P)-binding Rossmann-like Domain"/>
    <property type="match status" value="1"/>
</dbReference>
<dbReference type="Pfam" id="PF13561">
    <property type="entry name" value="adh_short_C2"/>
    <property type="match status" value="1"/>
</dbReference>
<dbReference type="PRINTS" id="PR00081">
    <property type="entry name" value="GDHRDH"/>
</dbReference>
<dbReference type="AlphaFoldDB" id="A0A317XLK2"/>
<keyword evidence="4" id="KW-1185">Reference proteome</keyword>
<dbReference type="EMBL" id="KZ819197">
    <property type="protein sequence ID" value="PWY98682.1"/>
    <property type="molecule type" value="Genomic_DNA"/>
</dbReference>
<dbReference type="PRINTS" id="PR00080">
    <property type="entry name" value="SDRFAMILY"/>
</dbReference>
<dbReference type="STRING" id="1882483.A0A317XLK2"/>
<protein>
    <submittedName>
        <fullName evidence="3">NAD(P)-binding protein</fullName>
    </submittedName>
</protein>
<keyword evidence="2" id="KW-0560">Oxidoreductase</keyword>
<evidence type="ECO:0000313" key="3">
    <source>
        <dbReference type="EMBL" id="PWY98682.1"/>
    </source>
</evidence>
<dbReference type="PANTHER" id="PTHR43639:SF1">
    <property type="entry name" value="SHORT-CHAIN DEHYDROGENASE_REDUCTASE FAMILY PROTEIN"/>
    <property type="match status" value="1"/>
</dbReference>
<evidence type="ECO:0000313" key="4">
    <source>
        <dbReference type="Proteomes" id="UP000246740"/>
    </source>
</evidence>
<reference evidence="3 4" key="1">
    <citation type="journal article" date="2018" name="Mol. Biol. Evol.">
        <title>Broad Genomic Sampling Reveals a Smut Pathogenic Ancestry of the Fungal Clade Ustilaginomycotina.</title>
        <authorList>
            <person name="Kijpornyongpan T."/>
            <person name="Mondo S.J."/>
            <person name="Barry K."/>
            <person name="Sandor L."/>
            <person name="Lee J."/>
            <person name="Lipzen A."/>
            <person name="Pangilinan J."/>
            <person name="LaButti K."/>
            <person name="Hainaut M."/>
            <person name="Henrissat B."/>
            <person name="Grigoriev I.V."/>
            <person name="Spatafora J.W."/>
            <person name="Aime M.C."/>
        </authorList>
    </citation>
    <scope>NUCLEOTIDE SEQUENCE [LARGE SCALE GENOMIC DNA]</scope>
    <source>
        <strain evidence="3 4">MCA 3645</strain>
    </source>
</reference>
<sequence>MTTQQAGQNGHANGHANGNGNAGRLTGQICVVTGGIRGFGASIVTLFASHGAKCLVLDLLVDREGNYDPFSVEEPAASTSVTAQDATASTYAMKADVTSRADWEKALETSKRIFGAAPTVIVNNAGWTYSNKPTLDVSETEFDRVFNINVKSVYLSVDVMLPAMLPEQGGHGGSFVNISSTAALRPRPGLVWYNATKGAVSTATKALAVEYAPQNVRFNCVCPVAGNTPLLAKFAGSKEVGDHMDQSTLSKFAASIPIGRLSEGRDIANACLFLADKDSSFITGIDLAVDGGRCV</sequence>
<dbReference type="FunFam" id="3.40.50.720:FF:000084">
    <property type="entry name" value="Short-chain dehydrogenase reductase"/>
    <property type="match status" value="1"/>
</dbReference>
<dbReference type="SUPFAM" id="SSF51735">
    <property type="entry name" value="NAD(P)-binding Rossmann-fold domains"/>
    <property type="match status" value="1"/>
</dbReference>
<gene>
    <name evidence="3" type="ORF">BCV70DRAFT_212597</name>
</gene>